<dbReference type="Proteomes" id="UP000238348">
    <property type="component" value="Chromosome"/>
</dbReference>
<protein>
    <recommendedName>
        <fullName evidence="5">Protein kinase domain-containing protein</fullName>
    </recommendedName>
</protein>
<feature type="domain" description="Protein kinase" evidence="5">
    <location>
        <begin position="20"/>
        <end position="246"/>
    </location>
</feature>
<evidence type="ECO:0000256" key="3">
    <source>
        <dbReference type="ARBA" id="ARBA00022777"/>
    </source>
</evidence>
<dbReference type="CDD" id="cd14014">
    <property type="entry name" value="STKc_PknB_like"/>
    <property type="match status" value="1"/>
</dbReference>
<reference evidence="6 7" key="1">
    <citation type="submission" date="2015-09" db="EMBL/GenBank/DDBJ databases">
        <title>Sorangium comparison.</title>
        <authorList>
            <person name="Zaburannyi N."/>
            <person name="Bunk B."/>
            <person name="Overmann J."/>
            <person name="Mueller R."/>
        </authorList>
    </citation>
    <scope>NUCLEOTIDE SEQUENCE [LARGE SCALE GENOMIC DNA]</scope>
    <source>
        <strain evidence="6 7">So ce26</strain>
    </source>
</reference>
<evidence type="ECO:0000256" key="4">
    <source>
        <dbReference type="ARBA" id="ARBA00022840"/>
    </source>
</evidence>
<evidence type="ECO:0000259" key="5">
    <source>
        <dbReference type="PROSITE" id="PS50011"/>
    </source>
</evidence>
<dbReference type="InterPro" id="IPR045269">
    <property type="entry name" value="Atg1-like"/>
</dbReference>
<evidence type="ECO:0000256" key="2">
    <source>
        <dbReference type="ARBA" id="ARBA00022741"/>
    </source>
</evidence>
<sequence length="246" mass="27295">MSTRPTIELGKRGTLIGGRYRLLYPLGEGSRGFVWAALNDAAGREVALKLFSSADPELRERVQRSARCLGALQHERIVEHYDFGETADGTPYLVTQLLQGETLADTLKTKGWLSQPEAARFGRDIALALDAIHTSRMVHGNLTSWNVFLHRESGAKDTAVKLLDIGLGERPPWFDSLLMAKEEAVDSVMYMSPEQVRGHQDIDHRADIWALGIVMFEMLSGARPFAGLRTRFIQRAWSTGTSSPGT</sequence>
<dbReference type="GO" id="GO:0005829">
    <property type="term" value="C:cytosol"/>
    <property type="evidence" value="ECO:0007669"/>
    <property type="project" value="TreeGrafter"/>
</dbReference>
<dbReference type="PANTHER" id="PTHR24348:SF22">
    <property type="entry name" value="NON-SPECIFIC SERINE_THREONINE PROTEIN KINASE"/>
    <property type="match status" value="1"/>
</dbReference>
<keyword evidence="3" id="KW-0418">Kinase</keyword>
<dbReference type="GO" id="GO:0005776">
    <property type="term" value="C:autophagosome"/>
    <property type="evidence" value="ECO:0007669"/>
    <property type="project" value="TreeGrafter"/>
</dbReference>
<dbReference type="GO" id="GO:0000407">
    <property type="term" value="C:phagophore assembly site"/>
    <property type="evidence" value="ECO:0007669"/>
    <property type="project" value="TreeGrafter"/>
</dbReference>
<evidence type="ECO:0000313" key="7">
    <source>
        <dbReference type="Proteomes" id="UP000238348"/>
    </source>
</evidence>
<dbReference type="AlphaFoldDB" id="A0A2L0EWM5"/>
<dbReference type="GO" id="GO:0004674">
    <property type="term" value="F:protein serine/threonine kinase activity"/>
    <property type="evidence" value="ECO:0007669"/>
    <property type="project" value="InterPro"/>
</dbReference>
<dbReference type="PROSITE" id="PS50011">
    <property type="entry name" value="PROTEIN_KINASE_DOM"/>
    <property type="match status" value="1"/>
</dbReference>
<dbReference type="Gene3D" id="3.30.200.20">
    <property type="entry name" value="Phosphorylase Kinase, domain 1"/>
    <property type="match status" value="1"/>
</dbReference>
<evidence type="ECO:0000313" key="6">
    <source>
        <dbReference type="EMBL" id="AUX43701.1"/>
    </source>
</evidence>
<keyword evidence="4" id="KW-0067">ATP-binding</keyword>
<keyword evidence="2" id="KW-0547">Nucleotide-binding</keyword>
<dbReference type="SUPFAM" id="SSF56112">
    <property type="entry name" value="Protein kinase-like (PK-like)"/>
    <property type="match status" value="1"/>
</dbReference>
<organism evidence="6 7">
    <name type="scientific">Sorangium cellulosum</name>
    <name type="common">Polyangium cellulosum</name>
    <dbReference type="NCBI Taxonomy" id="56"/>
    <lineage>
        <taxon>Bacteria</taxon>
        <taxon>Pseudomonadati</taxon>
        <taxon>Myxococcota</taxon>
        <taxon>Polyangia</taxon>
        <taxon>Polyangiales</taxon>
        <taxon>Polyangiaceae</taxon>
        <taxon>Sorangium</taxon>
    </lineage>
</organism>
<dbReference type="PANTHER" id="PTHR24348">
    <property type="entry name" value="SERINE/THREONINE-PROTEIN KINASE UNC-51-RELATED"/>
    <property type="match status" value="1"/>
</dbReference>
<accession>A0A2L0EWM5</accession>
<gene>
    <name evidence="6" type="ORF">SOCE26_051540</name>
</gene>
<dbReference type="Pfam" id="PF00069">
    <property type="entry name" value="Pkinase"/>
    <property type="match status" value="1"/>
</dbReference>
<dbReference type="Gene3D" id="1.10.510.10">
    <property type="entry name" value="Transferase(Phosphotransferase) domain 1"/>
    <property type="match status" value="1"/>
</dbReference>
<dbReference type="EMBL" id="CP012673">
    <property type="protein sequence ID" value="AUX43701.1"/>
    <property type="molecule type" value="Genomic_DNA"/>
</dbReference>
<proteinExistence type="predicted"/>
<keyword evidence="1" id="KW-0808">Transferase</keyword>
<dbReference type="InterPro" id="IPR011009">
    <property type="entry name" value="Kinase-like_dom_sf"/>
</dbReference>
<dbReference type="InterPro" id="IPR000719">
    <property type="entry name" value="Prot_kinase_dom"/>
</dbReference>
<name>A0A2L0EWM5_SORCE</name>
<evidence type="ECO:0000256" key="1">
    <source>
        <dbReference type="ARBA" id="ARBA00022679"/>
    </source>
</evidence>
<dbReference type="GO" id="GO:0005524">
    <property type="term" value="F:ATP binding"/>
    <property type="evidence" value="ECO:0007669"/>
    <property type="project" value="UniProtKB-KW"/>
</dbReference>
<dbReference type="GO" id="GO:0016020">
    <property type="term" value="C:membrane"/>
    <property type="evidence" value="ECO:0007669"/>
    <property type="project" value="TreeGrafter"/>
</dbReference>